<name>A0A8H4IVH3_9PEZI</name>
<evidence type="ECO:0000256" key="2">
    <source>
        <dbReference type="ARBA" id="ARBA00022692"/>
    </source>
</evidence>
<accession>A0A8H4IVH3</accession>
<evidence type="ECO:0000256" key="1">
    <source>
        <dbReference type="ARBA" id="ARBA00004141"/>
    </source>
</evidence>
<evidence type="ECO:0000313" key="9">
    <source>
        <dbReference type="Proteomes" id="UP000572817"/>
    </source>
</evidence>
<dbReference type="Gene3D" id="1.50.10.150">
    <property type="entry name" value="Voltage-dependent anion channel"/>
    <property type="match status" value="1"/>
</dbReference>
<dbReference type="InterPro" id="IPR038665">
    <property type="entry name" value="Voltage-dep_anion_channel_sf"/>
</dbReference>
<sequence>MAVSPSRPLSVHESPQSVSEPEAAHSPNPFFFITSPRISTDSERASSDKAPSPAPNNRSQRASVVHWPDEGRDASPMPLQNGTDAKGNDNDNEWSEKAEPQRLSLRERIRHFTWTWFTMTMATGGIANVLHNVPFRFNGLYEIGCVFFLLNIALFIFNVVMISLRFYFYPSTFRASFLHPTECLFIPASVISFGTVLLNISQYGVDFTGSWLEDAMVVLYWVYCCVAIVFSSGIYLIMWSTQTFTISKMTPVWIFPAYPLLIVGPHAGNLAKKTAADRSLDIIIGGVILQGIGFMVSLMIYAAFLYRLMTQKLPRESLRPGMFISVGPSGFTISGIISMGQVLPNCVPVDFMGDGKLTAQVSKILANWVGIWLWGLALWFFFVSVGAHASPATRRRMDFAMTWYSFIFPNTALTTATFSVAKALNNNHAINVVGCVLTVGLIPLWFFVVFMQIRALVTRQILWPQKQEDRDEGGFKETPQHGQTRNERRRERVVIELDNEEPWNGAKVPAPTPFMRTPLLHGCGVPEILRKPVQEIDAFPIFGPEQYTTQEYYLQEVDLDSNPEFEALSYTWKDDPMQTTSSWETITCDGREMAITDGLGNALRRLSTIKQDVPIWIDAICINQENTTERSNQVNMMERIYSAARTVVIWLGPTLKPKTWYFPELQVRIQLMEDLPRPDALSSDNPLDFRRTAGALKGFGDSLVDLIALADFFGRPWFSRVWTIQELLLANEIVVYWGPFEIEWKTLYNTALVVSIFFQNTEVSGVIRRADQKWIDGARMHVLLKRLDQPLSKEPLDYYFDLSRSHAATDPRDKVFALLGLAEPEPGTVPFEADYSLPVEMVYMACAGYVIRGRTGLQLLSMVEDKAERKLSGLPSWVPDLTVAARARRLNFHRAAARKSLEEIMDELWPLDLLRILSSFGPVYATGERTLEVLCQTLAAPVVGPQEVDAELLREGFDHWLVMQFMLPIAWADGYLESSASIEATLKESWGKKDHKEISDKLRKPLNMFDSRFFRSYKGRRLFRTKEGFAGLCPESTKPGDEFFLLANAHVPFVLRSVSSGVYELVGEAYVHGFMKGQAFREVGRQMNRIEII</sequence>
<feature type="transmembrane region" description="Helical" evidence="6">
    <location>
        <begin position="282"/>
        <end position="309"/>
    </location>
</feature>
<dbReference type="AlphaFoldDB" id="A0A8H4IVH3"/>
<dbReference type="PANTHER" id="PTHR31162:SF3">
    <property type="entry name" value="TRANSPORTER_MALIC ACID TRANSPORT PROTEIN, PUTATIVE-RELATED"/>
    <property type="match status" value="1"/>
</dbReference>
<feature type="compositionally biased region" description="Basic and acidic residues" evidence="5">
    <location>
        <begin position="86"/>
        <end position="99"/>
    </location>
</feature>
<dbReference type="InterPro" id="IPR004695">
    <property type="entry name" value="SLAC1/Mae1/Ssu1/TehA"/>
</dbReference>
<dbReference type="Pfam" id="PF26639">
    <property type="entry name" value="Het-6_barrel"/>
    <property type="match status" value="1"/>
</dbReference>
<dbReference type="GO" id="GO:0015140">
    <property type="term" value="F:malate transmembrane transporter activity"/>
    <property type="evidence" value="ECO:0007669"/>
    <property type="project" value="InterPro"/>
</dbReference>
<dbReference type="Pfam" id="PF06985">
    <property type="entry name" value="HET"/>
    <property type="match status" value="1"/>
</dbReference>
<evidence type="ECO:0000259" key="7">
    <source>
        <dbReference type="Pfam" id="PF06985"/>
    </source>
</evidence>
<keyword evidence="4 6" id="KW-0472">Membrane</keyword>
<feature type="region of interest" description="Disordered" evidence="5">
    <location>
        <begin position="1"/>
        <end position="99"/>
    </location>
</feature>
<comment type="caution">
    <text evidence="8">The sequence shown here is derived from an EMBL/GenBank/DDBJ whole genome shotgun (WGS) entry which is preliminary data.</text>
</comment>
<comment type="subcellular location">
    <subcellularLocation>
        <location evidence="1">Membrane</location>
        <topology evidence="1">Multi-pass membrane protein</topology>
    </subcellularLocation>
</comment>
<feature type="transmembrane region" description="Helical" evidence="6">
    <location>
        <begin position="183"/>
        <end position="205"/>
    </location>
</feature>
<dbReference type="InterPro" id="IPR010730">
    <property type="entry name" value="HET"/>
</dbReference>
<keyword evidence="2 6" id="KW-0812">Transmembrane</keyword>
<keyword evidence="9" id="KW-1185">Reference proteome</keyword>
<protein>
    <submittedName>
        <fullName evidence="8">C4-dicarboxylate transporter/malic acid transport protein</fullName>
    </submittedName>
</protein>
<dbReference type="GO" id="GO:0016020">
    <property type="term" value="C:membrane"/>
    <property type="evidence" value="ECO:0007669"/>
    <property type="project" value="UniProtKB-SubCell"/>
</dbReference>
<dbReference type="Proteomes" id="UP000572817">
    <property type="component" value="Unassembled WGS sequence"/>
</dbReference>
<feature type="transmembrane region" description="Helical" evidence="6">
    <location>
        <begin position="139"/>
        <end position="162"/>
    </location>
</feature>
<feature type="transmembrane region" description="Helical" evidence="6">
    <location>
        <begin position="401"/>
        <end position="424"/>
    </location>
</feature>
<evidence type="ECO:0000256" key="5">
    <source>
        <dbReference type="SAM" id="MobiDB-lite"/>
    </source>
</evidence>
<reference evidence="8" key="1">
    <citation type="submission" date="2020-04" db="EMBL/GenBank/DDBJ databases">
        <title>Genome Assembly and Annotation of Botryosphaeria dothidea sdau 11-99, a Latent Pathogen of Apple Fruit Ring Rot in China.</title>
        <authorList>
            <person name="Yu C."/>
            <person name="Diao Y."/>
            <person name="Lu Q."/>
            <person name="Zhao J."/>
            <person name="Cui S."/>
            <person name="Peng C."/>
            <person name="He B."/>
            <person name="Liu H."/>
        </authorList>
    </citation>
    <scope>NUCLEOTIDE SEQUENCE [LARGE SCALE GENOMIC DNA]</scope>
    <source>
        <strain evidence="8">Sdau11-99</strain>
    </source>
</reference>
<feature type="region of interest" description="Disordered" evidence="5">
    <location>
        <begin position="468"/>
        <end position="488"/>
    </location>
</feature>
<feature type="transmembrane region" description="Helical" evidence="6">
    <location>
        <begin position="112"/>
        <end position="133"/>
    </location>
</feature>
<evidence type="ECO:0000256" key="6">
    <source>
        <dbReference type="SAM" id="Phobius"/>
    </source>
</evidence>
<dbReference type="OrthoDB" id="2901184at2759"/>
<dbReference type="PANTHER" id="PTHR31162">
    <property type="entry name" value="MALIC ACID TRANSPORT PROTEIN-RELATED"/>
    <property type="match status" value="1"/>
</dbReference>
<organism evidence="8 9">
    <name type="scientific">Botryosphaeria dothidea</name>
    <dbReference type="NCBI Taxonomy" id="55169"/>
    <lineage>
        <taxon>Eukaryota</taxon>
        <taxon>Fungi</taxon>
        <taxon>Dikarya</taxon>
        <taxon>Ascomycota</taxon>
        <taxon>Pezizomycotina</taxon>
        <taxon>Dothideomycetes</taxon>
        <taxon>Dothideomycetes incertae sedis</taxon>
        <taxon>Botryosphaeriales</taxon>
        <taxon>Botryosphaeriaceae</taxon>
        <taxon>Botryosphaeria</taxon>
    </lineage>
</organism>
<gene>
    <name evidence="8" type="ORF">GTA08_BOTSDO05690</name>
</gene>
<feature type="transmembrane region" description="Helical" evidence="6">
    <location>
        <begin position="364"/>
        <end position="389"/>
    </location>
</feature>
<feature type="transmembrane region" description="Helical" evidence="6">
    <location>
        <begin position="321"/>
        <end position="344"/>
    </location>
</feature>
<dbReference type="InterPro" id="IPR030185">
    <property type="entry name" value="Mae1"/>
</dbReference>
<feature type="transmembrane region" description="Helical" evidence="6">
    <location>
        <begin position="217"/>
        <end position="238"/>
    </location>
</feature>
<keyword evidence="3 6" id="KW-1133">Transmembrane helix</keyword>
<feature type="domain" description="Heterokaryon incompatibility" evidence="7">
    <location>
        <begin position="565"/>
        <end position="726"/>
    </location>
</feature>
<evidence type="ECO:0000256" key="3">
    <source>
        <dbReference type="ARBA" id="ARBA00022989"/>
    </source>
</evidence>
<dbReference type="EMBL" id="WWBZ02000033">
    <property type="protein sequence ID" value="KAF4307099.1"/>
    <property type="molecule type" value="Genomic_DNA"/>
</dbReference>
<feature type="transmembrane region" description="Helical" evidence="6">
    <location>
        <begin position="430"/>
        <end position="450"/>
    </location>
</feature>
<proteinExistence type="predicted"/>
<feature type="transmembrane region" description="Helical" evidence="6">
    <location>
        <begin position="250"/>
        <end position="270"/>
    </location>
</feature>
<evidence type="ECO:0000313" key="8">
    <source>
        <dbReference type="EMBL" id="KAF4307099.1"/>
    </source>
</evidence>
<dbReference type="Pfam" id="PF03595">
    <property type="entry name" value="SLAC1"/>
    <property type="match status" value="1"/>
</dbReference>
<dbReference type="CDD" id="cd09317">
    <property type="entry name" value="TDT_Mae1_like"/>
    <property type="match status" value="1"/>
</dbReference>
<evidence type="ECO:0000256" key="4">
    <source>
        <dbReference type="ARBA" id="ARBA00023136"/>
    </source>
</evidence>